<dbReference type="EMBL" id="QGQD01000049">
    <property type="protein sequence ID" value="TLD00726.1"/>
    <property type="molecule type" value="Genomic_DNA"/>
</dbReference>
<reference evidence="10 11" key="1">
    <citation type="journal article" date="2019" name="Anaerobe">
        <title>Detection of Robinsoniella peoriensis in multiple bone samples of a trauma patient.</title>
        <authorList>
            <person name="Schrottner P."/>
            <person name="Hartwich K."/>
            <person name="Bunk B."/>
            <person name="Schober I."/>
            <person name="Helbig S."/>
            <person name="Rudolph W.W."/>
            <person name="Gunzer F."/>
        </authorList>
    </citation>
    <scope>NUCLEOTIDE SEQUENCE [LARGE SCALE GENOMIC DNA]</scope>
    <source>
        <strain evidence="10 11">DSM 106044</strain>
    </source>
</reference>
<dbReference type="GO" id="GO:0005886">
    <property type="term" value="C:plasma membrane"/>
    <property type="evidence" value="ECO:0007669"/>
    <property type="project" value="TreeGrafter"/>
</dbReference>
<dbReference type="SUPFAM" id="SSF55874">
    <property type="entry name" value="ATPase domain of HSP90 chaperone/DNA topoisomerase II/histidine kinase"/>
    <property type="match status" value="1"/>
</dbReference>
<evidence type="ECO:0000313" key="11">
    <source>
        <dbReference type="Proteomes" id="UP000306509"/>
    </source>
</evidence>
<comment type="catalytic activity">
    <reaction evidence="1">
        <text>ATP + protein L-histidine = ADP + protein N-phospho-L-histidine.</text>
        <dbReference type="EC" id="2.7.13.3"/>
    </reaction>
</comment>
<dbReference type="InterPro" id="IPR050351">
    <property type="entry name" value="BphY/WalK/GraS-like"/>
</dbReference>
<gene>
    <name evidence="10" type="primary">srrB_1</name>
    <name evidence="10" type="ORF">DSM106044_02427</name>
</gene>
<proteinExistence type="predicted"/>
<dbReference type="Gene3D" id="3.30.565.10">
    <property type="entry name" value="Histidine kinase-like ATPase, C-terminal domain"/>
    <property type="match status" value="1"/>
</dbReference>
<feature type="domain" description="Histidine kinase" evidence="9">
    <location>
        <begin position="93"/>
        <end position="305"/>
    </location>
</feature>
<dbReference type="InterPro" id="IPR003594">
    <property type="entry name" value="HATPase_dom"/>
</dbReference>
<dbReference type="AlphaFoldDB" id="A0A4U8QGB6"/>
<dbReference type="PANTHER" id="PTHR45453">
    <property type="entry name" value="PHOSPHATE REGULON SENSOR PROTEIN PHOR"/>
    <property type="match status" value="1"/>
</dbReference>
<dbReference type="GO" id="GO:0016036">
    <property type="term" value="P:cellular response to phosphate starvation"/>
    <property type="evidence" value="ECO:0007669"/>
    <property type="project" value="TreeGrafter"/>
</dbReference>
<dbReference type="RefSeq" id="WP_242881533.1">
    <property type="nucleotide sequence ID" value="NZ_CABMJZ010000109.1"/>
</dbReference>
<keyword evidence="4" id="KW-0597">Phosphoprotein</keyword>
<keyword evidence="11" id="KW-1185">Reference proteome</keyword>
<dbReference type="GO" id="GO:0000155">
    <property type="term" value="F:phosphorelay sensor kinase activity"/>
    <property type="evidence" value="ECO:0007669"/>
    <property type="project" value="InterPro"/>
</dbReference>
<dbReference type="InterPro" id="IPR004358">
    <property type="entry name" value="Sig_transdc_His_kin-like_C"/>
</dbReference>
<keyword evidence="7" id="KW-0902">Two-component regulatory system</keyword>
<dbReference type="SMART" id="SM00387">
    <property type="entry name" value="HATPase_c"/>
    <property type="match status" value="1"/>
</dbReference>
<dbReference type="STRING" id="180332.GCA_000797495_00709"/>
<evidence type="ECO:0000256" key="2">
    <source>
        <dbReference type="ARBA" id="ARBA00004370"/>
    </source>
</evidence>
<evidence type="ECO:0000256" key="4">
    <source>
        <dbReference type="ARBA" id="ARBA00022553"/>
    </source>
</evidence>
<evidence type="ECO:0000259" key="9">
    <source>
        <dbReference type="PROSITE" id="PS50109"/>
    </source>
</evidence>
<evidence type="ECO:0000313" key="10">
    <source>
        <dbReference type="EMBL" id="TLD00726.1"/>
    </source>
</evidence>
<comment type="caution">
    <text evidence="10">The sequence shown here is derived from an EMBL/GenBank/DDBJ whole genome shotgun (WGS) entry which is preliminary data.</text>
</comment>
<dbReference type="InterPro" id="IPR036890">
    <property type="entry name" value="HATPase_C_sf"/>
</dbReference>
<feature type="transmembrane region" description="Helical" evidence="8">
    <location>
        <begin position="6"/>
        <end position="26"/>
    </location>
</feature>
<keyword evidence="6" id="KW-0418">Kinase</keyword>
<dbReference type="SMART" id="SM00388">
    <property type="entry name" value="HisKA"/>
    <property type="match status" value="1"/>
</dbReference>
<organism evidence="10 11">
    <name type="scientific">Robinsoniella peoriensis</name>
    <dbReference type="NCBI Taxonomy" id="180332"/>
    <lineage>
        <taxon>Bacteria</taxon>
        <taxon>Bacillati</taxon>
        <taxon>Bacillota</taxon>
        <taxon>Clostridia</taxon>
        <taxon>Lachnospirales</taxon>
        <taxon>Lachnospiraceae</taxon>
        <taxon>Robinsoniella</taxon>
    </lineage>
</organism>
<dbReference type="Pfam" id="PF02518">
    <property type="entry name" value="HATPase_c"/>
    <property type="match status" value="1"/>
</dbReference>
<dbReference type="PROSITE" id="PS50109">
    <property type="entry name" value="HIS_KIN"/>
    <property type="match status" value="1"/>
</dbReference>
<dbReference type="Gene3D" id="1.10.287.130">
    <property type="match status" value="1"/>
</dbReference>
<keyword evidence="8" id="KW-0472">Membrane</keyword>
<dbReference type="GO" id="GO:0004721">
    <property type="term" value="F:phosphoprotein phosphatase activity"/>
    <property type="evidence" value="ECO:0007669"/>
    <property type="project" value="TreeGrafter"/>
</dbReference>
<dbReference type="Proteomes" id="UP000306509">
    <property type="component" value="Unassembled WGS sequence"/>
</dbReference>
<name>A0A4U8QGB6_9FIRM</name>
<keyword evidence="8" id="KW-1133">Transmembrane helix</keyword>
<evidence type="ECO:0000256" key="7">
    <source>
        <dbReference type="ARBA" id="ARBA00023012"/>
    </source>
</evidence>
<evidence type="ECO:0000256" key="6">
    <source>
        <dbReference type="ARBA" id="ARBA00022777"/>
    </source>
</evidence>
<evidence type="ECO:0000256" key="3">
    <source>
        <dbReference type="ARBA" id="ARBA00012438"/>
    </source>
</evidence>
<dbReference type="CDD" id="cd00082">
    <property type="entry name" value="HisKA"/>
    <property type="match status" value="1"/>
</dbReference>
<keyword evidence="8" id="KW-0812">Transmembrane</keyword>
<evidence type="ECO:0000256" key="5">
    <source>
        <dbReference type="ARBA" id="ARBA00022679"/>
    </source>
</evidence>
<dbReference type="PRINTS" id="PR00344">
    <property type="entry name" value="BCTRLSENSOR"/>
</dbReference>
<dbReference type="InterPro" id="IPR003661">
    <property type="entry name" value="HisK_dim/P_dom"/>
</dbReference>
<accession>A0A4U8QGB6</accession>
<comment type="subcellular location">
    <subcellularLocation>
        <location evidence="2">Membrane</location>
    </subcellularLocation>
</comment>
<sequence>MDIQMIVCITIVFIVLAAAIMVVLWYRQSVKKTMQIVLNRINEAIAGNYSETKYDESMMSAIEERLNQFLTISQETKQITTKERDTIKSLVSDISHQTRIPLSNILLYSQLLEEKQNLPEDISGIVNQIQNQADKLDFLIKALVKSSYLENELISIAAVPERIDKLVLLSCQEVEMQALQKEMVIEYEECGLYCSFDLKWTLEAVSNILENAVKYSPAQSKVVIKVQAYEMFYRIDIQDSGMGISEEEQGLIFQRFYRSPKVQKEKGLGIGLYLAREIIIRQGGYIKVKSEPGSGALFSIFLSHK</sequence>
<dbReference type="Pfam" id="PF00512">
    <property type="entry name" value="HisKA"/>
    <property type="match status" value="1"/>
</dbReference>
<dbReference type="PANTHER" id="PTHR45453:SF1">
    <property type="entry name" value="PHOSPHATE REGULON SENSOR PROTEIN PHOR"/>
    <property type="match status" value="1"/>
</dbReference>
<evidence type="ECO:0000256" key="1">
    <source>
        <dbReference type="ARBA" id="ARBA00000085"/>
    </source>
</evidence>
<keyword evidence="5 10" id="KW-0808">Transferase</keyword>
<dbReference type="EC" id="2.7.13.3" evidence="3"/>
<protein>
    <recommendedName>
        <fullName evidence="3">histidine kinase</fullName>
        <ecNumber evidence="3">2.7.13.3</ecNumber>
    </recommendedName>
</protein>
<dbReference type="SUPFAM" id="SSF47384">
    <property type="entry name" value="Homodimeric domain of signal transducing histidine kinase"/>
    <property type="match status" value="1"/>
</dbReference>
<evidence type="ECO:0000256" key="8">
    <source>
        <dbReference type="SAM" id="Phobius"/>
    </source>
</evidence>
<dbReference type="InterPro" id="IPR036097">
    <property type="entry name" value="HisK_dim/P_sf"/>
</dbReference>
<dbReference type="InterPro" id="IPR005467">
    <property type="entry name" value="His_kinase_dom"/>
</dbReference>